<organism evidence="1 2">
    <name type="scientific">Rickettsia helvetica</name>
    <dbReference type="NCBI Taxonomy" id="35789"/>
    <lineage>
        <taxon>Bacteria</taxon>
        <taxon>Pseudomonadati</taxon>
        <taxon>Pseudomonadota</taxon>
        <taxon>Alphaproteobacteria</taxon>
        <taxon>Rickettsiales</taxon>
        <taxon>Rickettsiaceae</taxon>
        <taxon>Rickettsieae</taxon>
        <taxon>Rickettsia</taxon>
        <taxon>spotted fever group</taxon>
    </lineage>
</organism>
<evidence type="ECO:0000313" key="2">
    <source>
        <dbReference type="Proteomes" id="UP001642485"/>
    </source>
</evidence>
<proteinExistence type="predicted"/>
<evidence type="ECO:0008006" key="3">
    <source>
        <dbReference type="Google" id="ProtNLM"/>
    </source>
</evidence>
<dbReference type="Proteomes" id="UP001642485">
    <property type="component" value="Chromosome"/>
</dbReference>
<sequence length="52" mass="5662">MDITELSKVANNGETALSLATKHGFKNICDLLTNKNLANKAEAGKKCEEQQQ</sequence>
<keyword evidence="2" id="KW-1185">Reference proteome</keyword>
<gene>
    <name evidence="1" type="ORF">OB144RH_02225</name>
</gene>
<reference evidence="1 2" key="1">
    <citation type="submission" date="2024-02" db="EMBL/GenBank/DDBJ databases">
        <authorList>
            <person name="Nijsse B."/>
            <person name="Sprong H."/>
        </authorList>
    </citation>
    <scope>NUCLEOTIDE SEQUENCE [LARGE SCALE GENOMIC DNA]</scope>
    <source>
        <strain evidence="1">OB144</strain>
    </source>
</reference>
<name>A0ABM9NAQ3_RICHE</name>
<dbReference type="EMBL" id="OZ018776">
    <property type="protein sequence ID" value="CAK9120270.1"/>
    <property type="molecule type" value="Genomic_DNA"/>
</dbReference>
<accession>A0ABM9NAQ3</accession>
<protein>
    <recommendedName>
        <fullName evidence="3">Ankyrin repeat protein</fullName>
    </recommendedName>
</protein>
<evidence type="ECO:0000313" key="1">
    <source>
        <dbReference type="EMBL" id="CAK9120270.1"/>
    </source>
</evidence>
<dbReference type="RefSeq" id="WP_156790166.1">
    <property type="nucleotide sequence ID" value="NZ_OY974080.1"/>
</dbReference>